<reference evidence="4 5" key="1">
    <citation type="submission" date="2016-09" db="EMBL/GenBank/DDBJ databases">
        <title>Rhizobium sp. nov., a novel species isolated from the rice rhizosphere.</title>
        <authorList>
            <person name="Zhao J."/>
            <person name="Zhang X."/>
        </authorList>
    </citation>
    <scope>NUCLEOTIDE SEQUENCE [LARGE SCALE GENOMIC DNA]</scope>
    <source>
        <strain evidence="4 5">1.7048</strain>
    </source>
</reference>
<dbReference type="CDD" id="cd04301">
    <property type="entry name" value="NAT_SF"/>
    <property type="match status" value="1"/>
</dbReference>
<dbReference type="InterPro" id="IPR050832">
    <property type="entry name" value="Bact_Acetyltransf"/>
</dbReference>
<organism evidence="4 5">
    <name type="scientific">Xaviernesmea oryzae</name>
    <dbReference type="NCBI Taxonomy" id="464029"/>
    <lineage>
        <taxon>Bacteria</taxon>
        <taxon>Pseudomonadati</taxon>
        <taxon>Pseudomonadota</taxon>
        <taxon>Alphaproteobacteria</taxon>
        <taxon>Hyphomicrobiales</taxon>
        <taxon>Rhizobiaceae</taxon>
        <taxon>Rhizobium/Agrobacterium group</taxon>
        <taxon>Xaviernesmea</taxon>
    </lineage>
</organism>
<dbReference type="Proteomes" id="UP000186364">
    <property type="component" value="Unassembled WGS sequence"/>
</dbReference>
<dbReference type="PANTHER" id="PTHR43877:SF2">
    <property type="entry name" value="AMINOALKYLPHOSPHONATE N-ACETYLTRANSFERASE-RELATED"/>
    <property type="match status" value="1"/>
</dbReference>
<dbReference type="RefSeq" id="WP_075625780.1">
    <property type="nucleotide sequence ID" value="NZ_FOAM01000015.1"/>
</dbReference>
<gene>
    <name evidence="4" type="ORF">BJF93_18750</name>
</gene>
<keyword evidence="1 4" id="KW-0808">Transferase</keyword>
<dbReference type="OrthoDB" id="9797417at2"/>
<comment type="caution">
    <text evidence="4">The sequence shown here is derived from an EMBL/GenBank/DDBJ whole genome shotgun (WGS) entry which is preliminary data.</text>
</comment>
<sequence>MPVTLRLAQSCEAPRVAAVFRQSREAFLPSLPDLHSPDEDVAFFRDVVFAECAVWVAEAQGNILGFCAVKPGWIEHLYLLPAHVGRGLGARLLDAAGAGQDHLQLWVFLNNQSAMRFYARQGFRKIRETDGADSEERMPDALLEWVRPVN</sequence>
<dbReference type="GO" id="GO:0016747">
    <property type="term" value="F:acyltransferase activity, transferring groups other than amino-acyl groups"/>
    <property type="evidence" value="ECO:0007669"/>
    <property type="project" value="InterPro"/>
</dbReference>
<protein>
    <submittedName>
        <fullName evidence="4">GNAT family N-acetyltransferase</fullName>
    </submittedName>
</protein>
<dbReference type="EMBL" id="MKIP01000027">
    <property type="protein sequence ID" value="OLP62258.1"/>
    <property type="molecule type" value="Genomic_DNA"/>
</dbReference>
<dbReference type="PROSITE" id="PS51186">
    <property type="entry name" value="GNAT"/>
    <property type="match status" value="1"/>
</dbReference>
<keyword evidence="5" id="KW-1185">Reference proteome</keyword>
<dbReference type="SUPFAM" id="SSF55729">
    <property type="entry name" value="Acyl-CoA N-acyltransferases (Nat)"/>
    <property type="match status" value="1"/>
</dbReference>
<evidence type="ECO:0000313" key="4">
    <source>
        <dbReference type="EMBL" id="OLP62258.1"/>
    </source>
</evidence>
<accession>A0A1Q9B2M8</accession>
<feature type="domain" description="N-acetyltransferase" evidence="3">
    <location>
        <begin position="3"/>
        <end position="150"/>
    </location>
</feature>
<dbReference type="InterPro" id="IPR016181">
    <property type="entry name" value="Acyl_CoA_acyltransferase"/>
</dbReference>
<evidence type="ECO:0000259" key="3">
    <source>
        <dbReference type="PROSITE" id="PS51186"/>
    </source>
</evidence>
<name>A0A1Q9B2M8_9HYPH</name>
<keyword evidence="2" id="KW-0012">Acyltransferase</keyword>
<dbReference type="PANTHER" id="PTHR43877">
    <property type="entry name" value="AMINOALKYLPHOSPHONATE N-ACETYLTRANSFERASE-RELATED-RELATED"/>
    <property type="match status" value="1"/>
</dbReference>
<evidence type="ECO:0000256" key="2">
    <source>
        <dbReference type="ARBA" id="ARBA00023315"/>
    </source>
</evidence>
<evidence type="ECO:0000256" key="1">
    <source>
        <dbReference type="ARBA" id="ARBA00022679"/>
    </source>
</evidence>
<dbReference type="InterPro" id="IPR000182">
    <property type="entry name" value="GNAT_dom"/>
</dbReference>
<proteinExistence type="predicted"/>
<dbReference type="AlphaFoldDB" id="A0A1Q9B2M8"/>
<evidence type="ECO:0000313" key="5">
    <source>
        <dbReference type="Proteomes" id="UP000186364"/>
    </source>
</evidence>
<dbReference type="Gene3D" id="3.40.630.30">
    <property type="match status" value="1"/>
</dbReference>
<dbReference type="Pfam" id="PF13508">
    <property type="entry name" value="Acetyltransf_7"/>
    <property type="match status" value="1"/>
</dbReference>